<dbReference type="RefSeq" id="WP_119377664.1">
    <property type="nucleotide sequence ID" value="NZ_QWFX01000016.1"/>
</dbReference>
<protein>
    <submittedName>
        <fullName evidence="7">LemA family protein</fullName>
    </submittedName>
</protein>
<evidence type="ECO:0000313" key="7">
    <source>
        <dbReference type="EMBL" id="RIJ26771.1"/>
    </source>
</evidence>
<organism evidence="7 8">
    <name type="scientific">Henriciella mobilis</name>
    <dbReference type="NCBI Taxonomy" id="2305467"/>
    <lineage>
        <taxon>Bacteria</taxon>
        <taxon>Pseudomonadati</taxon>
        <taxon>Pseudomonadota</taxon>
        <taxon>Alphaproteobacteria</taxon>
        <taxon>Hyphomonadales</taxon>
        <taxon>Hyphomonadaceae</taxon>
        <taxon>Henriciella</taxon>
    </lineage>
</organism>
<dbReference type="InterPro" id="IPR023353">
    <property type="entry name" value="LemA-like_dom_sf"/>
</dbReference>
<evidence type="ECO:0000256" key="6">
    <source>
        <dbReference type="SAM" id="Phobius"/>
    </source>
</evidence>
<evidence type="ECO:0000256" key="2">
    <source>
        <dbReference type="ARBA" id="ARBA00008854"/>
    </source>
</evidence>
<dbReference type="PANTHER" id="PTHR34478:SF1">
    <property type="entry name" value="PROTEIN LEMA"/>
    <property type="match status" value="1"/>
</dbReference>
<comment type="caution">
    <text evidence="7">The sequence shown here is derived from an EMBL/GenBank/DDBJ whole genome shotgun (WGS) entry which is preliminary data.</text>
</comment>
<keyword evidence="8" id="KW-1185">Reference proteome</keyword>
<gene>
    <name evidence="7" type="ORF">D1223_17670</name>
</gene>
<evidence type="ECO:0000256" key="1">
    <source>
        <dbReference type="ARBA" id="ARBA00004167"/>
    </source>
</evidence>
<dbReference type="SUPFAM" id="SSF140478">
    <property type="entry name" value="LemA-like"/>
    <property type="match status" value="1"/>
</dbReference>
<proteinExistence type="inferred from homology"/>
<comment type="subcellular location">
    <subcellularLocation>
        <location evidence="1">Membrane</location>
        <topology evidence="1">Single-pass membrane protein</topology>
    </subcellularLocation>
</comment>
<dbReference type="InterPro" id="IPR007156">
    <property type="entry name" value="MamQ_LemA"/>
</dbReference>
<dbReference type="AlphaFoldDB" id="A0A399R8G8"/>
<keyword evidence="4 6" id="KW-1133">Transmembrane helix</keyword>
<keyword evidence="5 6" id="KW-0472">Membrane</keyword>
<sequence>MTGVLIIGVIAVAALIGLIVVYNLLVGKRQMVRNGWADIDVQLKRRANLIPSLVETVKGYAKHERQLFEEITEKRAKAQQAGDDTRERGAAESALSQPVSKLMAVAEAYPDLKASDNFRQLQDELSETETKIEMARRFYNGAVREMNTLIESFPSNLVAGPFGFRQADFFEIETSDRALPGVDFGGEA</sequence>
<name>A0A399R8G8_9PROT</name>
<accession>A0A399R8G8</accession>
<evidence type="ECO:0000256" key="5">
    <source>
        <dbReference type="ARBA" id="ARBA00023136"/>
    </source>
</evidence>
<dbReference type="Pfam" id="PF04011">
    <property type="entry name" value="LemA"/>
    <property type="match status" value="1"/>
</dbReference>
<evidence type="ECO:0000256" key="3">
    <source>
        <dbReference type="ARBA" id="ARBA00022692"/>
    </source>
</evidence>
<evidence type="ECO:0000256" key="4">
    <source>
        <dbReference type="ARBA" id="ARBA00022989"/>
    </source>
</evidence>
<feature type="transmembrane region" description="Helical" evidence="6">
    <location>
        <begin position="6"/>
        <end position="25"/>
    </location>
</feature>
<dbReference type="Gene3D" id="1.20.1440.20">
    <property type="entry name" value="LemA-like domain"/>
    <property type="match status" value="1"/>
</dbReference>
<dbReference type="OrthoDB" id="9804152at2"/>
<dbReference type="PANTHER" id="PTHR34478">
    <property type="entry name" value="PROTEIN LEMA"/>
    <property type="match status" value="1"/>
</dbReference>
<dbReference type="GO" id="GO:0016020">
    <property type="term" value="C:membrane"/>
    <property type="evidence" value="ECO:0007669"/>
    <property type="project" value="UniProtKB-SubCell"/>
</dbReference>
<dbReference type="Proteomes" id="UP000266385">
    <property type="component" value="Unassembled WGS sequence"/>
</dbReference>
<dbReference type="EMBL" id="QWFX01000016">
    <property type="protein sequence ID" value="RIJ26771.1"/>
    <property type="molecule type" value="Genomic_DNA"/>
</dbReference>
<reference evidence="7 8" key="1">
    <citation type="submission" date="2018-08" db="EMBL/GenBank/DDBJ databases">
        <title>Henriciella mobilis sp. nov., isolated from seawater.</title>
        <authorList>
            <person name="Cheng H."/>
            <person name="Wu Y.-H."/>
            <person name="Xu X.-W."/>
            <person name="Guo L.-L."/>
        </authorList>
    </citation>
    <scope>NUCLEOTIDE SEQUENCE [LARGE SCALE GENOMIC DNA]</scope>
    <source>
        <strain evidence="7 8">JN25</strain>
    </source>
</reference>
<keyword evidence="3 6" id="KW-0812">Transmembrane</keyword>
<comment type="similarity">
    <text evidence="2">Belongs to the LemA family.</text>
</comment>
<evidence type="ECO:0000313" key="8">
    <source>
        <dbReference type="Proteomes" id="UP000266385"/>
    </source>
</evidence>